<dbReference type="Proteomes" id="UP000006339">
    <property type="component" value="Unassembled WGS sequence"/>
</dbReference>
<sequence>MINSQQKYDKNKERINRLRIILAETGFRQNQLAEAGSVKPTTLNGYLSGARPVGFDFAYAIMKSLGYNPFWTLFGDGEKKVPMEIYAELTPENHERFEEIERDRVFMRQIDESGMRKDIERILELSRSDKKLFRIFFDRLFPEKHD</sequence>
<dbReference type="GO" id="GO:0003677">
    <property type="term" value="F:DNA binding"/>
    <property type="evidence" value="ECO:0007669"/>
    <property type="project" value="UniProtKB-KW"/>
</dbReference>
<dbReference type="CDD" id="cd00093">
    <property type="entry name" value="HTH_XRE"/>
    <property type="match status" value="1"/>
</dbReference>
<keyword evidence="2" id="KW-0238">DNA-binding</keyword>
<name>A0A828Y8K1_9LEPT</name>
<evidence type="ECO:0000259" key="1">
    <source>
        <dbReference type="SMART" id="SM00530"/>
    </source>
</evidence>
<proteinExistence type="predicted"/>
<dbReference type="InterPro" id="IPR010982">
    <property type="entry name" value="Lambda_DNA-bd_dom_sf"/>
</dbReference>
<evidence type="ECO:0000313" key="3">
    <source>
        <dbReference type="Proteomes" id="UP000006339"/>
    </source>
</evidence>
<dbReference type="Gene3D" id="1.10.260.40">
    <property type="entry name" value="lambda repressor-like DNA-binding domains"/>
    <property type="match status" value="1"/>
</dbReference>
<protein>
    <submittedName>
        <fullName evidence="2">DNA-binding helix-turn-helix protein</fullName>
    </submittedName>
</protein>
<reference evidence="2" key="1">
    <citation type="submission" date="2012-10" db="EMBL/GenBank/DDBJ databases">
        <authorList>
            <person name="Harkins D.M."/>
            <person name="Durkin A.S."/>
            <person name="Brinkac L.M."/>
            <person name="Selengut J.D."/>
            <person name="Sanka R."/>
            <person name="DePew J."/>
            <person name="Purushe J."/>
            <person name="Picardeau M."/>
            <person name="Werts C."/>
            <person name="Goarant C."/>
            <person name="Vinetz J.M."/>
            <person name="Sutton G.G."/>
            <person name="Nelson W.C."/>
            <person name="Fouts D.E."/>
        </authorList>
    </citation>
    <scope>NUCLEOTIDE SEQUENCE [LARGE SCALE GENOMIC DNA]</scope>
    <source>
        <strain evidence="2">200802841</strain>
    </source>
</reference>
<dbReference type="AlphaFoldDB" id="A0A828Y8K1"/>
<comment type="caution">
    <text evidence="2">The sequence shown here is derived from an EMBL/GenBank/DDBJ whole genome shotgun (WGS) entry which is preliminary data.</text>
</comment>
<dbReference type="EMBL" id="AKWH02000041">
    <property type="protein sequence ID" value="EKO51404.1"/>
    <property type="molecule type" value="Genomic_DNA"/>
</dbReference>
<organism evidence="2 3">
    <name type="scientific">Leptospira kirschneri str. 200802841</name>
    <dbReference type="NCBI Taxonomy" id="1193047"/>
    <lineage>
        <taxon>Bacteria</taxon>
        <taxon>Pseudomonadati</taxon>
        <taxon>Spirochaetota</taxon>
        <taxon>Spirochaetia</taxon>
        <taxon>Leptospirales</taxon>
        <taxon>Leptospiraceae</taxon>
        <taxon>Leptospira</taxon>
    </lineage>
</organism>
<gene>
    <name evidence="2" type="ORF">LEP1GSC131_2045</name>
</gene>
<evidence type="ECO:0000313" key="2">
    <source>
        <dbReference type="EMBL" id="EKO51404.1"/>
    </source>
</evidence>
<dbReference type="SUPFAM" id="SSF47413">
    <property type="entry name" value="lambda repressor-like DNA-binding domains"/>
    <property type="match status" value="1"/>
</dbReference>
<feature type="domain" description="HTH cro/C1-type" evidence="1">
    <location>
        <begin position="17"/>
        <end position="72"/>
    </location>
</feature>
<dbReference type="RefSeq" id="WP_004770639.1">
    <property type="nucleotide sequence ID" value="NZ_AKWH02000041.1"/>
</dbReference>
<keyword evidence="3" id="KW-1185">Reference proteome</keyword>
<dbReference type="Pfam" id="PF01381">
    <property type="entry name" value="HTH_3"/>
    <property type="match status" value="1"/>
</dbReference>
<accession>A0A828Y8K1</accession>
<dbReference type="SMART" id="SM00530">
    <property type="entry name" value="HTH_XRE"/>
    <property type="match status" value="1"/>
</dbReference>
<dbReference type="InterPro" id="IPR001387">
    <property type="entry name" value="Cro/C1-type_HTH"/>
</dbReference>